<geneLocation type="plasmid" evidence="1 2">
    <name>p100</name>
</geneLocation>
<name>A0ABM8DL86_9SPIR</name>
<evidence type="ECO:0000313" key="2">
    <source>
        <dbReference type="Proteomes" id="UP001317516"/>
    </source>
</evidence>
<accession>A0ABM8DL86</accession>
<reference evidence="1 2" key="1">
    <citation type="submission" date="2022-11" db="EMBL/GenBank/DDBJ databases">
        <title>Genome sequence of clinical isolate of the human pathogenic Borrelia fainii.</title>
        <authorList>
            <person name="Itokawa K."/>
            <person name="Sato K."/>
            <person name="Qiu Y."/>
        </authorList>
    </citation>
    <scope>NUCLEOTIDE SEQUENCE [LARGE SCALE GENOMIC DNA]</scope>
    <source>
        <strain evidence="1 2">Qtaro</strain>
        <plasmid evidence="1 2">p100</plasmid>
    </source>
</reference>
<dbReference type="Proteomes" id="UP001317516">
    <property type="component" value="Plasmid p100"/>
</dbReference>
<proteinExistence type="predicted"/>
<sequence>MKYLTIYNACFANRGHFDRSLINIPFEYQVDNAYVFLEFDDLDVQENLYAGMDYNQEFVKILEKVINNLLNSVLTANDSKILTISKLMGVIKDIGFFVSNLVGPSNKNVILSKDIIDQVILNKEQNVLIELASLIDTVFFFRFNLIKEIYLILTSLQNMQDMKKVQEVLSPIIEIGGSIHMRIYGYTINSLQGLISEIKSKV</sequence>
<keyword evidence="2" id="KW-1185">Reference proteome</keyword>
<dbReference type="EMBL" id="AP027071">
    <property type="protein sequence ID" value="BDU63331.1"/>
    <property type="molecule type" value="Genomic_DNA"/>
</dbReference>
<organism evidence="1 2">
    <name type="scientific">Candidatus Borrelia fainii</name>
    <dbReference type="NCBI Taxonomy" id="2518322"/>
    <lineage>
        <taxon>Bacteria</taxon>
        <taxon>Pseudomonadati</taxon>
        <taxon>Spirochaetota</taxon>
        <taxon>Spirochaetia</taxon>
        <taxon>Spirochaetales</taxon>
        <taxon>Borreliaceae</taxon>
        <taxon>Borrelia</taxon>
    </lineage>
</organism>
<gene>
    <name evidence="1" type="ORF">BOFE_08710</name>
</gene>
<protein>
    <submittedName>
        <fullName evidence="1">Uncharacterized protein</fullName>
    </submittedName>
</protein>
<evidence type="ECO:0000313" key="1">
    <source>
        <dbReference type="EMBL" id="BDU63331.1"/>
    </source>
</evidence>
<dbReference type="RefSeq" id="WP_281862161.1">
    <property type="nucleotide sequence ID" value="NZ_AP027071.1"/>
</dbReference>
<keyword evidence="1" id="KW-0614">Plasmid</keyword>